<dbReference type="GO" id="GO:0008233">
    <property type="term" value="F:peptidase activity"/>
    <property type="evidence" value="ECO:0007669"/>
    <property type="project" value="UniProtKB-KW"/>
</dbReference>
<keyword evidence="2" id="KW-1003">Cell membrane</keyword>
<dbReference type="Proteomes" id="UP000663722">
    <property type="component" value="Chromosome"/>
</dbReference>
<dbReference type="NCBIfam" id="TIGR04178">
    <property type="entry name" value="exo_archaeo"/>
    <property type="match status" value="1"/>
</dbReference>
<proteinExistence type="predicted"/>
<feature type="transmembrane region" description="Helical" evidence="8">
    <location>
        <begin position="224"/>
        <end position="244"/>
    </location>
</feature>
<evidence type="ECO:0000256" key="8">
    <source>
        <dbReference type="SAM" id="Phobius"/>
    </source>
</evidence>
<dbReference type="KEGG" id="dmm:dnm_015530"/>
<comment type="subcellular location">
    <subcellularLocation>
        <location evidence="1">Cell membrane</location>
        <topology evidence="1">Multi-pass membrane protein</topology>
    </subcellularLocation>
</comment>
<organism evidence="9 10">
    <name type="scientific">Desulfonema magnum</name>
    <dbReference type="NCBI Taxonomy" id="45655"/>
    <lineage>
        <taxon>Bacteria</taxon>
        <taxon>Pseudomonadati</taxon>
        <taxon>Thermodesulfobacteriota</taxon>
        <taxon>Desulfobacteria</taxon>
        <taxon>Desulfobacterales</taxon>
        <taxon>Desulfococcaceae</taxon>
        <taxon>Desulfonema</taxon>
    </lineage>
</organism>
<feature type="transmembrane region" description="Helical" evidence="8">
    <location>
        <begin position="21"/>
        <end position="41"/>
    </location>
</feature>
<feature type="transmembrane region" description="Helical" evidence="8">
    <location>
        <begin position="199"/>
        <end position="217"/>
    </location>
</feature>
<dbReference type="NCBIfam" id="TIGR03109">
    <property type="entry name" value="exosort_XrtA"/>
    <property type="match status" value="1"/>
</dbReference>
<feature type="transmembrane region" description="Helical" evidence="8">
    <location>
        <begin position="264"/>
        <end position="285"/>
    </location>
</feature>
<keyword evidence="5" id="KW-0378">Hydrolase</keyword>
<name>A0A975GL97_9BACT</name>
<dbReference type="GO" id="GO:0005886">
    <property type="term" value="C:plasma membrane"/>
    <property type="evidence" value="ECO:0007669"/>
    <property type="project" value="UniProtKB-SubCell"/>
</dbReference>
<dbReference type="InterPro" id="IPR013426">
    <property type="entry name" value="EpsH-like"/>
</dbReference>
<keyword evidence="6 8" id="KW-1133">Transmembrane helix</keyword>
<dbReference type="EMBL" id="CP061800">
    <property type="protein sequence ID" value="QTA85542.1"/>
    <property type="molecule type" value="Genomic_DNA"/>
</dbReference>
<evidence type="ECO:0000256" key="1">
    <source>
        <dbReference type="ARBA" id="ARBA00004651"/>
    </source>
</evidence>
<evidence type="ECO:0000256" key="6">
    <source>
        <dbReference type="ARBA" id="ARBA00022989"/>
    </source>
</evidence>
<dbReference type="InterPro" id="IPR026392">
    <property type="entry name" value="Exo/Archaeosortase_dom"/>
</dbReference>
<dbReference type="InterPro" id="IPR019127">
    <property type="entry name" value="Exosortase"/>
</dbReference>
<evidence type="ECO:0000256" key="7">
    <source>
        <dbReference type="ARBA" id="ARBA00023136"/>
    </source>
</evidence>
<dbReference type="AlphaFoldDB" id="A0A975GL97"/>
<evidence type="ECO:0000313" key="9">
    <source>
        <dbReference type="EMBL" id="QTA85542.1"/>
    </source>
</evidence>
<keyword evidence="4 8" id="KW-0812">Transmembrane</keyword>
<dbReference type="Pfam" id="PF09721">
    <property type="entry name" value="Exosortase_EpsH"/>
    <property type="match status" value="1"/>
</dbReference>
<evidence type="ECO:0000256" key="5">
    <source>
        <dbReference type="ARBA" id="ARBA00022801"/>
    </source>
</evidence>
<sequence length="295" mass="33070">MNQKLRERNHKRKMQKQIHSIYIQMVILAVSFSALFGNTFIKLVRDWSNDDNYSHGFLIPFITGYMIWQKKEKLSEYVLKPSNWGLFVIGTGMLMHIAGNIGAELFTMRFAIVITILGLSLYIFGKQISWEIIIPIGYLIFMIPIPAIIWNKLAFPLQLFAADLTTQVIEFIGIPILREGNILHLADASLEVVDACSGLRSLTSLLALGGAFAYIISLRTVNKWILFLSAIPIAIFVNILRLTSTAMLAHRIGIKAAQGAIHETSGILVFVIAFILLFVISLTLTKIESKFISPS</sequence>
<keyword evidence="7 8" id="KW-0472">Membrane</keyword>
<keyword evidence="10" id="KW-1185">Reference proteome</keyword>
<evidence type="ECO:0000256" key="3">
    <source>
        <dbReference type="ARBA" id="ARBA00022670"/>
    </source>
</evidence>
<dbReference type="GO" id="GO:0006508">
    <property type="term" value="P:proteolysis"/>
    <property type="evidence" value="ECO:0007669"/>
    <property type="project" value="UniProtKB-KW"/>
</dbReference>
<feature type="transmembrane region" description="Helical" evidence="8">
    <location>
        <begin position="105"/>
        <end position="125"/>
    </location>
</feature>
<dbReference type="NCBIfam" id="TIGR02602">
    <property type="entry name" value="8TM_EpsH"/>
    <property type="match status" value="1"/>
</dbReference>
<evidence type="ECO:0000256" key="2">
    <source>
        <dbReference type="ARBA" id="ARBA00022475"/>
    </source>
</evidence>
<evidence type="ECO:0000256" key="4">
    <source>
        <dbReference type="ARBA" id="ARBA00022692"/>
    </source>
</evidence>
<feature type="transmembrane region" description="Helical" evidence="8">
    <location>
        <begin position="132"/>
        <end position="150"/>
    </location>
</feature>
<dbReference type="InterPro" id="IPR017540">
    <property type="entry name" value="Exosortase-1"/>
</dbReference>
<gene>
    <name evidence="9" type="ORF">dnm_015530</name>
</gene>
<keyword evidence="3" id="KW-0645">Protease</keyword>
<protein>
    <submittedName>
        <fullName evidence="9">Exosortase, EpsH-like</fullName>
    </submittedName>
</protein>
<reference evidence="9" key="1">
    <citation type="journal article" date="2021" name="Microb. Physiol.">
        <title>Proteogenomic Insights into the Physiology of Marine, Sulfate-Reducing, Filamentous Desulfonema limicola and Desulfonema magnum.</title>
        <authorList>
            <person name="Schnaars V."/>
            <person name="Wohlbrand L."/>
            <person name="Scheve S."/>
            <person name="Hinrichs C."/>
            <person name="Reinhardt R."/>
            <person name="Rabus R."/>
        </authorList>
    </citation>
    <scope>NUCLEOTIDE SEQUENCE</scope>
    <source>
        <strain evidence="9">4be13</strain>
    </source>
</reference>
<evidence type="ECO:0000313" key="10">
    <source>
        <dbReference type="Proteomes" id="UP000663722"/>
    </source>
</evidence>
<accession>A0A975GL97</accession>